<evidence type="ECO:0000313" key="2">
    <source>
        <dbReference type="EMBL" id="TGZ83285.1"/>
    </source>
</evidence>
<name>A0A4V3SJB1_9PEZI</name>
<accession>A0A4V3SJB1</accession>
<dbReference type="PANTHER" id="PTHR35870">
    <property type="entry name" value="PROTEIN, PUTATIVE (AFU_ORTHOLOGUE AFUA_5G03330)-RELATED"/>
    <property type="match status" value="1"/>
</dbReference>
<gene>
    <name evidence="2" type="ORF">EX30DRAFT_317366</name>
</gene>
<dbReference type="PANTHER" id="PTHR35870:SF6">
    <property type="entry name" value="MGS207 PROTEIN"/>
    <property type="match status" value="1"/>
</dbReference>
<reference evidence="2 3" key="1">
    <citation type="submission" date="2019-04" db="EMBL/GenBank/DDBJ databases">
        <title>Comparative genomics and transcriptomics to analyze fruiting body development in filamentous ascomycetes.</title>
        <authorList>
            <consortium name="DOE Joint Genome Institute"/>
            <person name="Lutkenhaus R."/>
            <person name="Traeger S."/>
            <person name="Breuer J."/>
            <person name="Kuo A."/>
            <person name="Lipzen A."/>
            <person name="Pangilinan J."/>
            <person name="Dilworth D."/>
            <person name="Sandor L."/>
            <person name="Poggeler S."/>
            <person name="Barry K."/>
            <person name="Grigoriev I.V."/>
            <person name="Nowrousian M."/>
        </authorList>
    </citation>
    <scope>NUCLEOTIDE SEQUENCE [LARGE SCALE GENOMIC DNA]</scope>
    <source>
        <strain evidence="2 3">CBS 389.68</strain>
    </source>
</reference>
<dbReference type="Proteomes" id="UP000298138">
    <property type="component" value="Unassembled WGS sequence"/>
</dbReference>
<keyword evidence="3" id="KW-1185">Reference proteome</keyword>
<dbReference type="OrthoDB" id="10265971at2759"/>
<dbReference type="Pfam" id="PF14027">
    <property type="entry name" value="Questin_oxidase"/>
    <property type="match status" value="1"/>
</dbReference>
<dbReference type="STRING" id="341454.A0A4V3SJB1"/>
<evidence type="ECO:0008006" key="4">
    <source>
        <dbReference type="Google" id="ProtNLM"/>
    </source>
</evidence>
<evidence type="ECO:0000313" key="3">
    <source>
        <dbReference type="Proteomes" id="UP000298138"/>
    </source>
</evidence>
<keyword evidence="1" id="KW-0560">Oxidoreductase</keyword>
<proteinExistence type="predicted"/>
<dbReference type="GO" id="GO:0016491">
    <property type="term" value="F:oxidoreductase activity"/>
    <property type="evidence" value="ECO:0007669"/>
    <property type="project" value="UniProtKB-KW"/>
</dbReference>
<dbReference type="EMBL" id="ML220114">
    <property type="protein sequence ID" value="TGZ83285.1"/>
    <property type="molecule type" value="Genomic_DNA"/>
</dbReference>
<dbReference type="AlphaFoldDB" id="A0A4V3SJB1"/>
<evidence type="ECO:0000256" key="1">
    <source>
        <dbReference type="ARBA" id="ARBA00023002"/>
    </source>
</evidence>
<dbReference type="InParanoid" id="A0A4V3SJB1"/>
<dbReference type="InterPro" id="IPR025337">
    <property type="entry name" value="Questin_oxidase-like"/>
</dbReference>
<organism evidence="2 3">
    <name type="scientific">Ascodesmis nigricans</name>
    <dbReference type="NCBI Taxonomy" id="341454"/>
    <lineage>
        <taxon>Eukaryota</taxon>
        <taxon>Fungi</taxon>
        <taxon>Dikarya</taxon>
        <taxon>Ascomycota</taxon>
        <taxon>Pezizomycotina</taxon>
        <taxon>Pezizomycetes</taxon>
        <taxon>Pezizales</taxon>
        <taxon>Ascodesmidaceae</taxon>
        <taxon>Ascodesmis</taxon>
    </lineage>
</organism>
<sequence>MGNSSSHTAHHFETFAGLPRVQPSEFETSPVKRDRTLKHLLRANHHNYAVLYNRDRFHNHLPHVLGSAYLLGATSEHLQKLYDVDIETLEPWRDAPQEIVRDDWRDFLGQRDYQRAYMDFFEDQLVRHNYDWKSVVNEYLLEGKEPILHGMIGGLGHPLIHLGYAYELDNRDVAMEALVLGTTNYNFLHKYIDDAFPMKKYDSGKETASALSLITELRQDSRLDGLFEHQGADNIEKLFQEREDVVLEYFNRYDGSDIAKAHQELSKVATLMMIATTESNYDFFICHLLTTSYAIRVLLPELPVKFAESLVKAHWLFVLVVYCIQLRPEIKPELIDEVDVEGKTWEKVVKEALVHKAYDDVEDTHYLKSVRALKDYGALFLEDEEFYRKAAVKFTWGFDRWGGFGAEEDGERN</sequence>
<protein>
    <recommendedName>
        <fullName evidence="4">MGS207 protein</fullName>
    </recommendedName>
</protein>